<dbReference type="EMBL" id="KQ255972">
    <property type="protein sequence ID" value="KNC69302.1"/>
    <property type="molecule type" value="Genomic_DNA"/>
</dbReference>
<keyword evidence="2" id="KW-1185">Reference proteome</keyword>
<name>A0A0L0EXU5_9EUKA</name>
<organism evidence="1 2">
    <name type="scientific">Sphaeroforma arctica JP610</name>
    <dbReference type="NCBI Taxonomy" id="667725"/>
    <lineage>
        <taxon>Eukaryota</taxon>
        <taxon>Ichthyosporea</taxon>
        <taxon>Ichthyophonida</taxon>
        <taxon>Sphaeroforma</taxon>
    </lineage>
</organism>
<dbReference type="AlphaFoldDB" id="A0A0L0EXU5"/>
<protein>
    <submittedName>
        <fullName evidence="1">Uncharacterized protein</fullName>
    </submittedName>
</protein>
<reference evidence="1 2" key="1">
    <citation type="submission" date="2011-02" db="EMBL/GenBank/DDBJ databases">
        <title>The Genome Sequence of Sphaeroforma arctica JP610.</title>
        <authorList>
            <consortium name="The Broad Institute Genome Sequencing Platform"/>
            <person name="Russ C."/>
            <person name="Cuomo C."/>
            <person name="Young S.K."/>
            <person name="Zeng Q."/>
            <person name="Gargeya S."/>
            <person name="Alvarado L."/>
            <person name="Berlin A."/>
            <person name="Chapman S.B."/>
            <person name="Chen Z."/>
            <person name="Freedman E."/>
            <person name="Gellesch M."/>
            <person name="Goldberg J."/>
            <person name="Griggs A."/>
            <person name="Gujja S."/>
            <person name="Heilman E."/>
            <person name="Heiman D."/>
            <person name="Howarth C."/>
            <person name="Mehta T."/>
            <person name="Neiman D."/>
            <person name="Pearson M."/>
            <person name="Roberts A."/>
            <person name="Saif S."/>
            <person name="Shea T."/>
            <person name="Shenoy N."/>
            <person name="Sisk P."/>
            <person name="Stolte C."/>
            <person name="Sykes S."/>
            <person name="White J."/>
            <person name="Yandava C."/>
            <person name="Burger G."/>
            <person name="Gray M.W."/>
            <person name="Holland P.W.H."/>
            <person name="King N."/>
            <person name="Lang F.B.F."/>
            <person name="Roger A.J."/>
            <person name="Ruiz-Trillo I."/>
            <person name="Haas B."/>
            <person name="Nusbaum C."/>
            <person name="Birren B."/>
        </authorList>
    </citation>
    <scope>NUCLEOTIDE SEQUENCE [LARGE SCALE GENOMIC DNA]</scope>
    <source>
        <strain evidence="1 2">JP610</strain>
    </source>
</reference>
<accession>A0A0L0EXU5</accession>
<proteinExistence type="predicted"/>
<feature type="non-terminal residue" evidence="1">
    <location>
        <position position="84"/>
    </location>
</feature>
<dbReference type="Proteomes" id="UP000054560">
    <property type="component" value="Unassembled WGS sequence"/>
</dbReference>
<gene>
    <name evidence="1" type="ORF">SARC_18189</name>
</gene>
<sequence length="84" mass="9566">MLASTVVQPTSAALGTEWNDEDGEVTITKLFLTSQAHTRIVSFQGIRSATELERLFHRNFPSHTFTSPFPTLYITDPEYKVQYE</sequence>
<dbReference type="GeneID" id="25918693"/>
<dbReference type="RefSeq" id="XP_014143204.1">
    <property type="nucleotide sequence ID" value="XM_014287729.1"/>
</dbReference>
<evidence type="ECO:0000313" key="2">
    <source>
        <dbReference type="Proteomes" id="UP000054560"/>
    </source>
</evidence>
<evidence type="ECO:0000313" key="1">
    <source>
        <dbReference type="EMBL" id="KNC69302.1"/>
    </source>
</evidence>